<evidence type="ECO:0000313" key="1">
    <source>
        <dbReference type="EMBL" id="KAI4862171.1"/>
    </source>
</evidence>
<reference evidence="1 2" key="1">
    <citation type="journal article" date="2022" name="New Phytol.">
        <title>Ecological generalism drives hyperdiversity of secondary metabolite gene clusters in xylarialean endophytes.</title>
        <authorList>
            <person name="Franco M.E.E."/>
            <person name="Wisecaver J.H."/>
            <person name="Arnold A.E."/>
            <person name="Ju Y.M."/>
            <person name="Slot J.C."/>
            <person name="Ahrendt S."/>
            <person name="Moore L.P."/>
            <person name="Eastman K.E."/>
            <person name="Scott K."/>
            <person name="Konkel Z."/>
            <person name="Mondo S.J."/>
            <person name="Kuo A."/>
            <person name="Hayes R.D."/>
            <person name="Haridas S."/>
            <person name="Andreopoulos B."/>
            <person name="Riley R."/>
            <person name="LaButti K."/>
            <person name="Pangilinan J."/>
            <person name="Lipzen A."/>
            <person name="Amirebrahimi M."/>
            <person name="Yan J."/>
            <person name="Adam C."/>
            <person name="Keymanesh K."/>
            <person name="Ng V."/>
            <person name="Louie K."/>
            <person name="Northen T."/>
            <person name="Drula E."/>
            <person name="Henrissat B."/>
            <person name="Hsieh H.M."/>
            <person name="Youens-Clark K."/>
            <person name="Lutzoni F."/>
            <person name="Miadlikowska J."/>
            <person name="Eastwood D.C."/>
            <person name="Hamelin R.C."/>
            <person name="Grigoriev I.V."/>
            <person name="U'Ren J.M."/>
        </authorList>
    </citation>
    <scope>NUCLEOTIDE SEQUENCE [LARGE SCALE GENOMIC DNA]</scope>
    <source>
        <strain evidence="1 2">CBS 119005</strain>
    </source>
</reference>
<dbReference type="EMBL" id="MU393532">
    <property type="protein sequence ID" value="KAI4862171.1"/>
    <property type="molecule type" value="Genomic_DNA"/>
</dbReference>
<comment type="caution">
    <text evidence="1">The sequence shown here is derived from an EMBL/GenBank/DDBJ whole genome shotgun (WGS) entry which is preliminary data.</text>
</comment>
<name>A0ACB9YSK1_9PEZI</name>
<protein>
    <submittedName>
        <fullName evidence="1">Ankyrin</fullName>
    </submittedName>
</protein>
<organism evidence="1 2">
    <name type="scientific">Hypoxylon rubiginosum</name>
    <dbReference type="NCBI Taxonomy" id="110542"/>
    <lineage>
        <taxon>Eukaryota</taxon>
        <taxon>Fungi</taxon>
        <taxon>Dikarya</taxon>
        <taxon>Ascomycota</taxon>
        <taxon>Pezizomycotina</taxon>
        <taxon>Sordariomycetes</taxon>
        <taxon>Xylariomycetidae</taxon>
        <taxon>Xylariales</taxon>
        <taxon>Hypoxylaceae</taxon>
        <taxon>Hypoxylon</taxon>
    </lineage>
</organism>
<proteinExistence type="predicted"/>
<gene>
    <name evidence="1" type="ORF">F4820DRAFT_431307</name>
</gene>
<sequence>MPFSDLPNEVIHLILGPAVRARGFQRAVRLRLVNRAWNIAIEDAIFDSGILDKDNLINRTGRDVDVSFWQRYLVYRALHNKKPSSTRLAVIRQIAERIVEMRGFGLDGSQEVLRECVGELCHAAFVFRAVYGHLGTYVASEAEPIARLDQGSSQFQQALLTAAAYMNDLDVGRQVLSLRADHSRPDNIKMQCTLGYLVDPYPVAAYRGNVEFISLLLANEPESTIQGSKHRATIAYNAIWGNQMGVLDLALGPSFGTGSPDFMALREPLVSGLSRIPSIDIFHRCFDLVKDHLQYPSRPYNGIHRQKWLIERFHSAAERGEVAVMEYLAQLGAPINGNFGDEEDGFCKPISLAALNGHESAVEWLLDQGADLNRSLQAAATHGSRRIVQVLLDRGALNDMCVVQKALLEAVKVENEELFRFLVERGAVVDKSTMKEAREIAEDEQLESMVEFIKGYF</sequence>
<keyword evidence="2" id="KW-1185">Reference proteome</keyword>
<dbReference type="Proteomes" id="UP001497700">
    <property type="component" value="Unassembled WGS sequence"/>
</dbReference>
<accession>A0ACB9YSK1</accession>
<evidence type="ECO:0000313" key="2">
    <source>
        <dbReference type="Proteomes" id="UP001497700"/>
    </source>
</evidence>